<protein>
    <submittedName>
        <fullName evidence="3">Uncharacterized protein</fullName>
    </submittedName>
</protein>
<dbReference type="Proteomes" id="UP000887563">
    <property type="component" value="Unplaced"/>
</dbReference>
<accession>A0A914LTW1</accession>
<feature type="compositionally biased region" description="Low complexity" evidence="1">
    <location>
        <begin position="25"/>
        <end position="55"/>
    </location>
</feature>
<feature type="compositionally biased region" description="Polar residues" evidence="1">
    <location>
        <begin position="1184"/>
        <end position="1198"/>
    </location>
</feature>
<feature type="region of interest" description="Disordered" evidence="1">
    <location>
        <begin position="230"/>
        <end position="262"/>
    </location>
</feature>
<feature type="compositionally biased region" description="Low complexity" evidence="1">
    <location>
        <begin position="231"/>
        <end position="241"/>
    </location>
</feature>
<feature type="region of interest" description="Disordered" evidence="1">
    <location>
        <begin position="1302"/>
        <end position="1348"/>
    </location>
</feature>
<feature type="compositionally biased region" description="Polar residues" evidence="1">
    <location>
        <begin position="1"/>
        <end position="13"/>
    </location>
</feature>
<reference evidence="3" key="1">
    <citation type="submission" date="2022-11" db="UniProtKB">
        <authorList>
            <consortium name="WormBaseParasite"/>
        </authorList>
    </citation>
    <scope>IDENTIFICATION</scope>
</reference>
<feature type="compositionally biased region" description="Low complexity" evidence="1">
    <location>
        <begin position="586"/>
        <end position="606"/>
    </location>
</feature>
<feature type="compositionally biased region" description="Basic residues" evidence="1">
    <location>
        <begin position="883"/>
        <end position="892"/>
    </location>
</feature>
<evidence type="ECO:0000256" key="1">
    <source>
        <dbReference type="SAM" id="MobiDB-lite"/>
    </source>
</evidence>
<evidence type="ECO:0000313" key="3">
    <source>
        <dbReference type="WBParaSite" id="Minc3s00781g17265"/>
    </source>
</evidence>
<feature type="compositionally biased region" description="Low complexity" evidence="1">
    <location>
        <begin position="614"/>
        <end position="630"/>
    </location>
</feature>
<feature type="compositionally biased region" description="Basic and acidic residues" evidence="1">
    <location>
        <begin position="893"/>
        <end position="905"/>
    </location>
</feature>
<feature type="compositionally biased region" description="Polar residues" evidence="1">
    <location>
        <begin position="1062"/>
        <end position="1094"/>
    </location>
</feature>
<evidence type="ECO:0000313" key="2">
    <source>
        <dbReference type="Proteomes" id="UP000887563"/>
    </source>
</evidence>
<feature type="compositionally biased region" description="Polar residues" evidence="1">
    <location>
        <begin position="636"/>
        <end position="647"/>
    </location>
</feature>
<feature type="compositionally biased region" description="Low complexity" evidence="1">
    <location>
        <begin position="1321"/>
        <end position="1348"/>
    </location>
</feature>
<feature type="region of interest" description="Disordered" evidence="1">
    <location>
        <begin position="1062"/>
        <end position="1208"/>
    </location>
</feature>
<feature type="compositionally biased region" description="Polar residues" evidence="1">
    <location>
        <begin position="345"/>
        <end position="382"/>
    </location>
</feature>
<keyword evidence="2" id="KW-1185">Reference proteome</keyword>
<feature type="region of interest" description="Disordered" evidence="1">
    <location>
        <begin position="174"/>
        <end position="203"/>
    </location>
</feature>
<feature type="region of interest" description="Disordered" evidence="1">
    <location>
        <begin position="1"/>
        <end position="55"/>
    </location>
</feature>
<proteinExistence type="predicted"/>
<feature type="region of interest" description="Disordered" evidence="1">
    <location>
        <begin position="1012"/>
        <end position="1031"/>
    </location>
</feature>
<organism evidence="2 3">
    <name type="scientific">Meloidogyne incognita</name>
    <name type="common">Southern root-knot nematode worm</name>
    <name type="synonym">Oxyuris incognita</name>
    <dbReference type="NCBI Taxonomy" id="6306"/>
    <lineage>
        <taxon>Eukaryota</taxon>
        <taxon>Metazoa</taxon>
        <taxon>Ecdysozoa</taxon>
        <taxon>Nematoda</taxon>
        <taxon>Chromadorea</taxon>
        <taxon>Rhabditida</taxon>
        <taxon>Tylenchina</taxon>
        <taxon>Tylenchomorpha</taxon>
        <taxon>Tylenchoidea</taxon>
        <taxon>Meloidogynidae</taxon>
        <taxon>Meloidogyninae</taxon>
        <taxon>Meloidogyne</taxon>
        <taxon>Meloidogyne incognita group</taxon>
    </lineage>
</organism>
<sequence length="1531" mass="170321">MSGVFKTSSPADNNNKKQQHKLQEIQSRIRVQQSQQQQNNRIPSPPFYSSAPSFSNNNCIQKQRIEFNHVDNIQNIVKTSEDKNSSNDKNWAAKTSLLNRLRLKSASFEGRKCNNGGNDKEKIEINGTKEQTEINKNNCILLADEAFTKASSSISISNPVGALSTTDQNNFNHSLSALNSTSTSGALNKQRSPSPPPSVFANTDNCIKQEFDPELSASLFEQSRTLCDNKTTSNSLTNTLTEPSQSINTEKPHLSSFPNSFVDSLEVNTPNTLIEEKDKFEQQNLPSLPSTSAASQQQQKSPSLEPFAVPALPTPKQKAAPLSFSRQEEPKLLKKEQEEIQVEQTHSIEQQETDCSSAASTSLKTEQPKVSQVQRVSINNDKQDLKQQLSTTYFQNNQFDETEATSSSKTESFEVSLDNKEKVKPLPDLVKTTKTSEVLAKSKRLSLRVSSAAALQFNRLAFHHSKALNTIGINSIQLKSSLNCLSPIIQLVDRRSSFDYISQRRERLNSLRQQKQELIQLIHNRQLKAVAALQQRNSQGHQILPGKAAAPNVAAASMSSVAQTSKKRLVPVPAESSPHLNSQHVQRQYNSSSSSSNSTTPQQRTPPSHPYCPVQPSFSSPSSTSILQQQNEHQQHSVPNKNKNNDSPYLMHSAPIPQQQQSINAQNQTMASSGVAENSPLLVNLLNNNASSSAIQQTQKPQQIIQQNVTPLPQQQQMMMIKQQQMAALQQQHSNAMGQAHQVNSQQYGVPMNPQQHQQMYQQQQQRLAQQQSMIYGVGPSGVINNTPQQHYMIVGSPPTGSSPAQYHRQTTHYGANGQPVPGGIVASPPGAPSPYFGMPPNYVPQQMIIPTTGADKQGSSSQMFSVGPTINNTQLAVEELPKKRKRISKKQQQKEEREREQRLRLQEQQQQAAMAAFRQHQQMAFMQQQQQQRLAAVNAGIPQQMCGDMGPSNMQNCQVPAGQVIAAQQHYQQQQQMYQQHYLGLPGQPAIQKQDTNVIQNNMTPSICPYGTPQKGSPMQPSGAPMSQQQQYVVALQQQQHGQQTLQNQCYVSPQQQAPWANTPNQMSHNQCGMQQQQQNALNDYQSTAAITNQSQQQHPQQSIQSQQAFRTPGTPHYFSQSPASATPFYSPPPSHNQQMVGTPIGNGSGGGTCVGLQGSGPGHLTPVSATAGGPTPPHSAGSFGNPQHQHSSTPVLDTNVEPPKQQNTIDQTISSQNRHLMQQQQMMAHMQQSSPHANHVEFYQQRFQHQRQQTMENITQQTPQNSLQQQPRNFSQLSDFAESGFGDTNDLSVPGILGEGIDDLDSIEPMRYGGEHQNHNNLDQRQQHQQQLVLQQSDDSNQQQNLSNNFYRHHPLVQQQGQQQQLPKQVVKRQLLNSDQGGQQCKKQKRKYSIHQLQNGVEDERKEMLEMTLEQRNVAEMALLPDRSPQIGDTPLSPSKLSETQDRNVSDAIATVMERVAKNGPGQNFSSKAIPELKFHSCLFCQNLVLTLYLSRIQSMILSSVSNNQSQLIFFLSLFCHKITNELVF</sequence>
<feature type="compositionally biased region" description="Gly residues" evidence="1">
    <location>
        <begin position="1146"/>
        <end position="1163"/>
    </location>
</feature>
<feature type="region of interest" description="Disordered" evidence="1">
    <location>
        <begin position="564"/>
        <end position="653"/>
    </location>
</feature>
<feature type="region of interest" description="Disordered" evidence="1">
    <location>
        <begin position="1429"/>
        <end position="1449"/>
    </location>
</feature>
<name>A0A914LTW1_MELIC</name>
<dbReference type="WBParaSite" id="Minc3s00781g17265">
    <property type="protein sequence ID" value="Minc3s00781g17265"/>
    <property type="gene ID" value="Minc3s00781g17265"/>
</dbReference>
<feature type="compositionally biased region" description="Low complexity" evidence="1">
    <location>
        <begin position="285"/>
        <end position="304"/>
    </location>
</feature>
<feature type="region of interest" description="Disordered" evidence="1">
    <location>
        <begin position="285"/>
        <end position="324"/>
    </location>
</feature>
<feature type="compositionally biased region" description="Low complexity" evidence="1">
    <location>
        <begin position="1095"/>
        <end position="1109"/>
    </location>
</feature>
<feature type="region of interest" description="Disordered" evidence="1">
    <location>
        <begin position="336"/>
        <end position="382"/>
    </location>
</feature>
<feature type="region of interest" description="Disordered" evidence="1">
    <location>
        <begin position="876"/>
        <end position="905"/>
    </location>
</feature>
<feature type="compositionally biased region" description="Polar residues" evidence="1">
    <location>
        <begin position="174"/>
        <end position="192"/>
    </location>
</feature>